<name>A0A7X9RZ48_9BACT</name>
<gene>
    <name evidence="1" type="ORF">HHU12_25660</name>
</gene>
<protein>
    <submittedName>
        <fullName evidence="1">Uncharacterized protein</fullName>
    </submittedName>
</protein>
<dbReference type="RefSeq" id="WP_169659594.1">
    <property type="nucleotide sequence ID" value="NZ_JABANE010000096.1"/>
</dbReference>
<proteinExistence type="predicted"/>
<comment type="caution">
    <text evidence="1">The sequence shown here is derived from an EMBL/GenBank/DDBJ whole genome shotgun (WGS) entry which is preliminary data.</text>
</comment>
<sequence length="104" mass="12238">MKQTDNQTSVSRSYPGDDLFTNYFYGKTFNHDEHNIMISIEINNESIQLHNGNHFINDFLLNNICRDVEYNIDTLVQNINNWIHTQITNDLEYVGAYDLCDFVN</sequence>
<keyword evidence="2" id="KW-1185">Reference proteome</keyword>
<accession>A0A7X9RZ48</accession>
<evidence type="ECO:0000313" key="2">
    <source>
        <dbReference type="Proteomes" id="UP000576082"/>
    </source>
</evidence>
<reference evidence="1 2" key="1">
    <citation type="submission" date="2020-04" db="EMBL/GenBank/DDBJ databases">
        <title>Flammeovirga sp. SR4, a novel species isolated from seawater.</title>
        <authorList>
            <person name="Wang X."/>
        </authorList>
    </citation>
    <scope>NUCLEOTIDE SEQUENCE [LARGE SCALE GENOMIC DNA]</scope>
    <source>
        <strain evidence="1 2">ATCC 23126</strain>
    </source>
</reference>
<organism evidence="1 2">
    <name type="scientific">Flammeovirga aprica JL-4</name>
    <dbReference type="NCBI Taxonomy" id="694437"/>
    <lineage>
        <taxon>Bacteria</taxon>
        <taxon>Pseudomonadati</taxon>
        <taxon>Bacteroidota</taxon>
        <taxon>Cytophagia</taxon>
        <taxon>Cytophagales</taxon>
        <taxon>Flammeovirgaceae</taxon>
        <taxon>Flammeovirga</taxon>
    </lineage>
</organism>
<dbReference type="EMBL" id="JABANE010000096">
    <property type="protein sequence ID" value="NME71378.1"/>
    <property type="molecule type" value="Genomic_DNA"/>
</dbReference>
<dbReference type="AlphaFoldDB" id="A0A7X9RZ48"/>
<dbReference type="Proteomes" id="UP000576082">
    <property type="component" value="Unassembled WGS sequence"/>
</dbReference>
<evidence type="ECO:0000313" key="1">
    <source>
        <dbReference type="EMBL" id="NME71378.1"/>
    </source>
</evidence>